<gene>
    <name evidence="2" type="ORF">ANE_LOCUS12222</name>
</gene>
<dbReference type="AlphaFoldDB" id="A0A565BKR3"/>
<evidence type="ECO:0000313" key="3">
    <source>
        <dbReference type="Proteomes" id="UP000489600"/>
    </source>
</evidence>
<feature type="compositionally biased region" description="Low complexity" evidence="1">
    <location>
        <begin position="50"/>
        <end position="59"/>
    </location>
</feature>
<evidence type="ECO:0000256" key="1">
    <source>
        <dbReference type="SAM" id="MobiDB-lite"/>
    </source>
</evidence>
<name>A0A565BKR3_9BRAS</name>
<protein>
    <submittedName>
        <fullName evidence="2">Uncharacterized protein</fullName>
    </submittedName>
</protein>
<dbReference type="Proteomes" id="UP000489600">
    <property type="component" value="Unassembled WGS sequence"/>
</dbReference>
<accession>A0A565BKR3</accession>
<keyword evidence="3" id="KW-1185">Reference proteome</keyword>
<dbReference type="OrthoDB" id="10629509at2759"/>
<dbReference type="EMBL" id="CABITT030000004">
    <property type="protein sequence ID" value="VVB01778.1"/>
    <property type="molecule type" value="Genomic_DNA"/>
</dbReference>
<evidence type="ECO:0000313" key="2">
    <source>
        <dbReference type="EMBL" id="VVB01778.1"/>
    </source>
</evidence>
<feature type="region of interest" description="Disordered" evidence="1">
    <location>
        <begin position="29"/>
        <end position="64"/>
    </location>
</feature>
<organism evidence="2 3">
    <name type="scientific">Arabis nemorensis</name>
    <dbReference type="NCBI Taxonomy" id="586526"/>
    <lineage>
        <taxon>Eukaryota</taxon>
        <taxon>Viridiplantae</taxon>
        <taxon>Streptophyta</taxon>
        <taxon>Embryophyta</taxon>
        <taxon>Tracheophyta</taxon>
        <taxon>Spermatophyta</taxon>
        <taxon>Magnoliopsida</taxon>
        <taxon>eudicotyledons</taxon>
        <taxon>Gunneridae</taxon>
        <taxon>Pentapetalae</taxon>
        <taxon>rosids</taxon>
        <taxon>malvids</taxon>
        <taxon>Brassicales</taxon>
        <taxon>Brassicaceae</taxon>
        <taxon>Arabideae</taxon>
        <taxon>Arabis</taxon>
    </lineage>
</organism>
<reference evidence="2" key="1">
    <citation type="submission" date="2019-07" db="EMBL/GenBank/DDBJ databases">
        <authorList>
            <person name="Dittberner H."/>
        </authorList>
    </citation>
    <scope>NUCLEOTIDE SEQUENCE [LARGE SCALE GENOMIC DNA]</scope>
</reference>
<comment type="caution">
    <text evidence="2">The sequence shown here is derived from an EMBL/GenBank/DDBJ whole genome shotgun (WGS) entry which is preliminary data.</text>
</comment>
<proteinExistence type="predicted"/>
<sequence>MLSPEQSPAPVPVPNSPIYIEISSDSAMSLEHADSQAPVESPIRMPPLPSQNQEQPQQPEYSTAEAIASWNQYWEPYLADLRNGTYCPPVIRDWLQP</sequence>